<evidence type="ECO:0000256" key="5">
    <source>
        <dbReference type="SAM" id="MobiDB-lite"/>
    </source>
</evidence>
<dbReference type="InterPro" id="IPR050987">
    <property type="entry name" value="AtrR-like"/>
</dbReference>
<dbReference type="SMART" id="SM00906">
    <property type="entry name" value="Fungal_trans"/>
    <property type="match status" value="1"/>
</dbReference>
<sequence>MDDAVEKIPKACEPCRKKKVRCDGKQPCQRCQRRPAECSYRQRARIRKSTRQAPSASLHQTRSAAESQVERQASDPVHDPQKPQGHADRAGNQVYQSVAATHGNEADSVESSRLFYGPSSQFAFLQQLHREILSCSSQHHPGDREVQEGGPGLALFVQDTIFFGIAKRRNANSLPSHTSLISSLPVQQAVEFLAGFKAATSPVVPLFTDQELDDLLDHFYSDGSDSSLSPQRRAVTLAILAIGALTTTHTDTAELLFIKAKQEAAICDDVVSLSMIQLSVLLAEYQTNMGRPNSAYLNLGVACRMALAMGLHKESDTSLVPADILQKRRMTLWCLYFHESWQALALGRESALKMSDISASFPKDQPVLVGLCKLAQISEDGAKLIYAQRYESLGQLYVVAERIGTRLREFAEQHEDPWLRFNCTMPEVFYHVILLTYRPFLIAESALKPSSDHREPDTMWLRQACRYATDAAQDAIVYATSSYRKDDACKDEPVTVSRRSIERGLRLVEDTISYMNRTAKDTANHPAEFTSVASSSTTAVDALSDIVQQPSPHLNFPFPSLNTGSSHPVQQFIHFSDLPGLQGQGHFGDAANLEGAAAAYANPMSYFQNDVVTTDLFNFFPMDLMSPYNTSSLEGADNHNT</sequence>
<comment type="caution">
    <text evidence="7">The sequence shown here is derived from an EMBL/GenBank/DDBJ whole genome shotgun (WGS) entry which is preliminary data.</text>
</comment>
<evidence type="ECO:0000313" key="7">
    <source>
        <dbReference type="EMBL" id="KAK9781161.1"/>
    </source>
</evidence>
<reference evidence="7 8" key="1">
    <citation type="submission" date="2024-02" db="EMBL/GenBank/DDBJ databases">
        <title>First draft genome assembly of two strains of Seiridium cardinale.</title>
        <authorList>
            <person name="Emiliani G."/>
            <person name="Scali E."/>
        </authorList>
    </citation>
    <scope>NUCLEOTIDE SEQUENCE [LARGE SCALE GENOMIC DNA]</scope>
    <source>
        <strain evidence="7 8">BM-138-000479</strain>
    </source>
</reference>
<proteinExistence type="predicted"/>
<accession>A0ABR2Y4W5</accession>
<dbReference type="PROSITE" id="PS00463">
    <property type="entry name" value="ZN2_CY6_FUNGAL_1"/>
    <property type="match status" value="1"/>
</dbReference>
<feature type="region of interest" description="Disordered" evidence="5">
    <location>
        <begin position="33"/>
        <end position="88"/>
    </location>
</feature>
<dbReference type="SMART" id="SM00066">
    <property type="entry name" value="GAL4"/>
    <property type="match status" value="1"/>
</dbReference>
<keyword evidence="2" id="KW-0479">Metal-binding</keyword>
<dbReference type="InterPro" id="IPR007219">
    <property type="entry name" value="XnlR_reg_dom"/>
</dbReference>
<feature type="domain" description="Zn(2)-C6 fungal-type" evidence="6">
    <location>
        <begin position="11"/>
        <end position="40"/>
    </location>
</feature>
<gene>
    <name evidence="7" type="ORF">SCAR479_04982</name>
</gene>
<evidence type="ECO:0000256" key="2">
    <source>
        <dbReference type="ARBA" id="ARBA00022723"/>
    </source>
</evidence>
<evidence type="ECO:0000256" key="4">
    <source>
        <dbReference type="ARBA" id="ARBA00023242"/>
    </source>
</evidence>
<name>A0ABR2Y4W5_9PEZI</name>
<feature type="compositionally biased region" description="Polar residues" evidence="5">
    <location>
        <begin position="51"/>
        <end position="66"/>
    </location>
</feature>
<feature type="compositionally biased region" description="Basic and acidic residues" evidence="5">
    <location>
        <begin position="68"/>
        <end position="88"/>
    </location>
</feature>
<dbReference type="CDD" id="cd12148">
    <property type="entry name" value="fungal_TF_MHR"/>
    <property type="match status" value="1"/>
</dbReference>
<dbReference type="InterPro" id="IPR001138">
    <property type="entry name" value="Zn2Cys6_DnaBD"/>
</dbReference>
<evidence type="ECO:0000256" key="1">
    <source>
        <dbReference type="ARBA" id="ARBA00004123"/>
    </source>
</evidence>
<dbReference type="Gene3D" id="4.10.240.10">
    <property type="entry name" value="Zn(2)-C6 fungal-type DNA-binding domain"/>
    <property type="match status" value="1"/>
</dbReference>
<dbReference type="CDD" id="cd00067">
    <property type="entry name" value="GAL4"/>
    <property type="match status" value="1"/>
</dbReference>
<dbReference type="Pfam" id="PF00172">
    <property type="entry name" value="Zn_clus"/>
    <property type="match status" value="1"/>
</dbReference>
<dbReference type="PANTHER" id="PTHR46910">
    <property type="entry name" value="TRANSCRIPTION FACTOR PDR1"/>
    <property type="match status" value="1"/>
</dbReference>
<keyword evidence="4" id="KW-0539">Nucleus</keyword>
<organism evidence="7 8">
    <name type="scientific">Seiridium cardinale</name>
    <dbReference type="NCBI Taxonomy" id="138064"/>
    <lineage>
        <taxon>Eukaryota</taxon>
        <taxon>Fungi</taxon>
        <taxon>Dikarya</taxon>
        <taxon>Ascomycota</taxon>
        <taxon>Pezizomycotina</taxon>
        <taxon>Sordariomycetes</taxon>
        <taxon>Xylariomycetidae</taxon>
        <taxon>Amphisphaeriales</taxon>
        <taxon>Sporocadaceae</taxon>
        <taxon>Seiridium</taxon>
    </lineage>
</organism>
<dbReference type="PROSITE" id="PS50048">
    <property type="entry name" value="ZN2_CY6_FUNGAL_2"/>
    <property type="match status" value="1"/>
</dbReference>
<evidence type="ECO:0000259" key="6">
    <source>
        <dbReference type="PROSITE" id="PS50048"/>
    </source>
</evidence>
<dbReference type="PANTHER" id="PTHR46910:SF3">
    <property type="entry name" value="HALOTOLERANCE PROTEIN 9-RELATED"/>
    <property type="match status" value="1"/>
</dbReference>
<evidence type="ECO:0000313" key="8">
    <source>
        <dbReference type="Proteomes" id="UP001465668"/>
    </source>
</evidence>
<dbReference type="Pfam" id="PF04082">
    <property type="entry name" value="Fungal_trans"/>
    <property type="match status" value="1"/>
</dbReference>
<evidence type="ECO:0000256" key="3">
    <source>
        <dbReference type="ARBA" id="ARBA00023125"/>
    </source>
</evidence>
<protein>
    <recommendedName>
        <fullName evidence="6">Zn(2)-C6 fungal-type domain-containing protein</fullName>
    </recommendedName>
</protein>
<dbReference type="Proteomes" id="UP001465668">
    <property type="component" value="Unassembled WGS sequence"/>
</dbReference>
<comment type="subcellular location">
    <subcellularLocation>
        <location evidence="1">Nucleus</location>
    </subcellularLocation>
</comment>
<dbReference type="InterPro" id="IPR036864">
    <property type="entry name" value="Zn2-C6_fun-type_DNA-bd_sf"/>
</dbReference>
<keyword evidence="3" id="KW-0238">DNA-binding</keyword>
<keyword evidence="8" id="KW-1185">Reference proteome</keyword>
<dbReference type="EMBL" id="JARVKM010000004">
    <property type="protein sequence ID" value="KAK9781161.1"/>
    <property type="molecule type" value="Genomic_DNA"/>
</dbReference>
<dbReference type="SUPFAM" id="SSF57701">
    <property type="entry name" value="Zn2/Cys6 DNA-binding domain"/>
    <property type="match status" value="1"/>
</dbReference>